<sequence length="383" mass="42803">MAPQRPSTITAFAWLVAPFLQLDIKSATLGNDEAWAPSVQATLVCALTDRALLTALDPLPGRTVEVQIDQHYGARDTAASLTAELVGQLSEYLSTMHTGEVANALTQARYHSYDESGGAYEPPTQLHSRLSLRRRRINYADGEVTIELASQETLLQDDAHISATPWTPPFTYLWEVVNYVLNRIGTEIDDMSSPARDTMLHPDLKVWQPGITSFEYLYSQVKAAGLSLWADGQSRWHLQDRRPVWEPPYALDTSVNVQDIADDISRDADWYTAAVLTYRWTDSVGVNRTQYDVHTLNAYPARVFTETYESPYPGPGQAAAFVAAFQRRARENTITAIADYSVFLGRTVNLTIFDGGTQMARTTAVKFEYPADIMIIRTNDLLQ</sequence>
<dbReference type="OrthoDB" id="5165480at2"/>
<dbReference type="RefSeq" id="WP_092106520.1">
    <property type="nucleotide sequence ID" value="NZ_FOCN01000001.1"/>
</dbReference>
<dbReference type="EMBL" id="SOFF01000031">
    <property type="protein sequence ID" value="TFB88612.1"/>
    <property type="molecule type" value="Genomic_DNA"/>
</dbReference>
<name>A0A1H8ATY4_9MICO</name>
<evidence type="ECO:0000313" key="1">
    <source>
        <dbReference type="EMBL" id="TFB88612.1"/>
    </source>
</evidence>
<reference evidence="1 2" key="1">
    <citation type="submission" date="2019-03" db="EMBL/GenBank/DDBJ databases">
        <title>Genomics of glacier-inhabiting Cryobacterium strains.</title>
        <authorList>
            <person name="Liu Q."/>
            <person name="Xin Y.-H."/>
        </authorList>
    </citation>
    <scope>NUCLEOTIDE SEQUENCE [LARGE SCALE GENOMIC DNA]</scope>
    <source>
        <strain evidence="1 2">Hh15</strain>
    </source>
</reference>
<evidence type="ECO:0000313" key="2">
    <source>
        <dbReference type="Proteomes" id="UP000297654"/>
    </source>
</evidence>
<protein>
    <submittedName>
        <fullName evidence="1">Uncharacterized protein</fullName>
    </submittedName>
</protein>
<comment type="caution">
    <text evidence="1">The sequence shown here is derived from an EMBL/GenBank/DDBJ whole genome shotgun (WGS) entry which is preliminary data.</text>
</comment>
<accession>A0A1H8ATY4</accession>
<dbReference type="STRING" id="1424661.SAMN05216281_101302"/>
<dbReference type="AlphaFoldDB" id="A0A1H8ATY4"/>
<organism evidence="1 2">
    <name type="scientific">Cryobacterium luteum</name>
    <dbReference type="NCBI Taxonomy" id="1424661"/>
    <lineage>
        <taxon>Bacteria</taxon>
        <taxon>Bacillati</taxon>
        <taxon>Actinomycetota</taxon>
        <taxon>Actinomycetes</taxon>
        <taxon>Micrococcales</taxon>
        <taxon>Microbacteriaceae</taxon>
        <taxon>Cryobacterium</taxon>
    </lineage>
</organism>
<gene>
    <name evidence="1" type="ORF">E3O10_12600</name>
</gene>
<dbReference type="Proteomes" id="UP000297654">
    <property type="component" value="Unassembled WGS sequence"/>
</dbReference>
<proteinExistence type="predicted"/>
<keyword evidence="2" id="KW-1185">Reference proteome</keyword>